<dbReference type="InParanoid" id="E3NFJ8"/>
<dbReference type="AlphaFoldDB" id="E3NFJ8"/>
<gene>
    <name evidence="1" type="ORF">CRE_22683</name>
</gene>
<organism evidence="2">
    <name type="scientific">Caenorhabditis remanei</name>
    <name type="common">Caenorhabditis vulgaris</name>
    <dbReference type="NCBI Taxonomy" id="31234"/>
    <lineage>
        <taxon>Eukaryota</taxon>
        <taxon>Metazoa</taxon>
        <taxon>Ecdysozoa</taxon>
        <taxon>Nematoda</taxon>
        <taxon>Chromadorea</taxon>
        <taxon>Rhabditida</taxon>
        <taxon>Rhabditina</taxon>
        <taxon>Rhabditomorpha</taxon>
        <taxon>Rhabditoidea</taxon>
        <taxon>Rhabditidae</taxon>
        <taxon>Peloderinae</taxon>
        <taxon>Caenorhabditis</taxon>
    </lineage>
</organism>
<dbReference type="PROSITE" id="PS51450">
    <property type="entry name" value="LRR"/>
    <property type="match status" value="1"/>
</dbReference>
<dbReference type="EMBL" id="DS268638">
    <property type="protein sequence ID" value="EFO96122.1"/>
    <property type="molecule type" value="Genomic_DNA"/>
</dbReference>
<dbReference type="Gene3D" id="3.80.10.10">
    <property type="entry name" value="Ribonuclease Inhibitor"/>
    <property type="match status" value="1"/>
</dbReference>
<dbReference type="InterPro" id="IPR032675">
    <property type="entry name" value="LRR_dom_sf"/>
</dbReference>
<dbReference type="Proteomes" id="UP000008281">
    <property type="component" value="Unassembled WGS sequence"/>
</dbReference>
<dbReference type="InterPro" id="IPR051341">
    <property type="entry name" value="Zyg-11_UBL_adapter"/>
</dbReference>
<sequence>MESLQTTCIPVLVNLIEESKFKGYAKLIDGLPSGEKYKYQITPEPSNRIFEILTKGPLRFSSEIANEISKVFNVTKVTLTSPIVNDSSIDLLRSFNLVELKLLNLKEENTRERSCRYSQRAKKSFFDIIAALDSILNSKSCKSLRVLKIDGDQTEFNRDWIDQMKNEFRYFHVFQIANVLGPVLQQLNISSCTLPPNPFKTVFNRFPNLTELDVSYSNFSSIRGLSQLKNLEKLSLAGIPLGNQDMRELFKLRKGQFLNLSDINRGPSIRSVEYSFQEESPLPELKFLDISGIGHDLEMAQIGRLVEVYPKLETIGLLDYHFYDNIVIPGVKLLQNGTLEQCCDSIDYYLNNWGFQNKTIARIIDRMEEEIRWADDDPFPEAVMVQCLGKIIELIDHGATFKDIEEPLDTLPQFFSECYLQGITPSQRLSLARYILAQQPLDKWTWDYSSLFQRCFTSEAFLATPHINYSMVCNKTIDYVLREVSKGDYGRREAHRMRDSYRQYALQRGSSILSKCLCKMSGNDETFRKKRFDCLINYLMTSSDNHCCLDVVTILVHLFSFSTNQSMTEDEKSNLTTEIMDCIHGYRRDSSSHIRNFQRFMQTNCTSSEVKNWIDRVMMM</sequence>
<accession>E3NFJ8</accession>
<dbReference type="InterPro" id="IPR001611">
    <property type="entry name" value="Leu-rich_rpt"/>
</dbReference>
<dbReference type="PANTHER" id="PTHR12904:SF28">
    <property type="entry name" value="ATP SYNTHASE SUBUNIT ALPHA-RELATED"/>
    <property type="match status" value="1"/>
</dbReference>
<dbReference type="HOGENOM" id="CLU_454352_0_0_1"/>
<dbReference type="OMA" id="WIASKTE"/>
<evidence type="ECO:0000313" key="2">
    <source>
        <dbReference type="Proteomes" id="UP000008281"/>
    </source>
</evidence>
<dbReference type="OrthoDB" id="433501at2759"/>
<reference evidence="1" key="1">
    <citation type="submission" date="2007-07" db="EMBL/GenBank/DDBJ databases">
        <title>PCAP assembly of the Caenorhabditis remanei genome.</title>
        <authorList>
            <consortium name="The Caenorhabditis remanei Sequencing Consortium"/>
            <person name="Wilson R.K."/>
        </authorList>
    </citation>
    <scope>NUCLEOTIDE SEQUENCE [LARGE SCALE GENOMIC DNA]</scope>
    <source>
        <strain evidence="1">PB4641</strain>
    </source>
</reference>
<proteinExistence type="predicted"/>
<name>E3NFJ8_CAERE</name>
<dbReference type="SUPFAM" id="SSF52047">
    <property type="entry name" value="RNI-like"/>
    <property type="match status" value="1"/>
</dbReference>
<keyword evidence="2" id="KW-1185">Reference proteome</keyword>
<dbReference type="PANTHER" id="PTHR12904">
    <property type="match status" value="1"/>
</dbReference>
<dbReference type="STRING" id="31234.E3NFJ8"/>
<dbReference type="eggNOG" id="KOG3665">
    <property type="taxonomic scope" value="Eukaryota"/>
</dbReference>
<evidence type="ECO:0000313" key="1">
    <source>
        <dbReference type="EMBL" id="EFO96122.1"/>
    </source>
</evidence>
<protein>
    <submittedName>
        <fullName evidence="1">Uncharacterized protein</fullName>
    </submittedName>
</protein>
<dbReference type="GO" id="GO:0031462">
    <property type="term" value="C:Cul2-RING ubiquitin ligase complex"/>
    <property type="evidence" value="ECO:0007669"/>
    <property type="project" value="TreeGrafter"/>
</dbReference>